<dbReference type="AlphaFoldDB" id="A0A915K721"/>
<dbReference type="WBParaSite" id="nRc.2.0.1.t34133-RA">
    <property type="protein sequence ID" value="nRc.2.0.1.t34133-RA"/>
    <property type="gene ID" value="nRc.2.0.1.g34133"/>
</dbReference>
<name>A0A915K721_ROMCU</name>
<feature type="coiled-coil region" evidence="1">
    <location>
        <begin position="123"/>
        <end position="150"/>
    </location>
</feature>
<reference evidence="3" key="1">
    <citation type="submission" date="2022-11" db="UniProtKB">
        <authorList>
            <consortium name="WormBaseParasite"/>
        </authorList>
    </citation>
    <scope>IDENTIFICATION</scope>
</reference>
<protein>
    <submittedName>
        <fullName evidence="3">Uncharacterized protein</fullName>
    </submittedName>
</protein>
<proteinExistence type="predicted"/>
<keyword evidence="1" id="KW-0175">Coiled coil</keyword>
<keyword evidence="2" id="KW-1185">Reference proteome</keyword>
<evidence type="ECO:0000313" key="3">
    <source>
        <dbReference type="WBParaSite" id="nRc.2.0.1.t34133-RA"/>
    </source>
</evidence>
<evidence type="ECO:0000313" key="2">
    <source>
        <dbReference type="Proteomes" id="UP000887565"/>
    </source>
</evidence>
<organism evidence="2 3">
    <name type="scientific">Romanomermis culicivorax</name>
    <name type="common">Nematode worm</name>
    <dbReference type="NCBI Taxonomy" id="13658"/>
    <lineage>
        <taxon>Eukaryota</taxon>
        <taxon>Metazoa</taxon>
        <taxon>Ecdysozoa</taxon>
        <taxon>Nematoda</taxon>
        <taxon>Enoplea</taxon>
        <taxon>Dorylaimia</taxon>
        <taxon>Mermithida</taxon>
        <taxon>Mermithoidea</taxon>
        <taxon>Mermithidae</taxon>
        <taxon>Romanomermis</taxon>
    </lineage>
</organism>
<sequence>MPLSDNEKIALLSMIKDNKDLLFGLFSTTVTKTKKQEGHYLAEPRSKFNKIDDLVFDIIGREMAALDGLNISETWEESKDSFNFEGSPKPCNKKRQLTKAKDDGLCKASDSILIDEDLFSLKKQKLALEIEELKLRNENWRLQNKKIEVETYNMENRQ</sequence>
<dbReference type="Proteomes" id="UP000887565">
    <property type="component" value="Unplaced"/>
</dbReference>
<evidence type="ECO:0000256" key="1">
    <source>
        <dbReference type="SAM" id="Coils"/>
    </source>
</evidence>
<accession>A0A915K721</accession>